<keyword evidence="6" id="KW-1185">Reference proteome</keyword>
<gene>
    <name evidence="5" type="primary">mlaA</name>
    <name evidence="5" type="ORF">ACFP73_06455</name>
</gene>
<dbReference type="PANTHER" id="PTHR30035">
    <property type="entry name" value="LIPOPROTEIN VACJ-RELATED"/>
    <property type="match status" value="1"/>
</dbReference>
<feature type="region of interest" description="Disordered" evidence="3">
    <location>
        <begin position="26"/>
        <end position="64"/>
    </location>
</feature>
<evidence type="ECO:0000313" key="6">
    <source>
        <dbReference type="Proteomes" id="UP001596215"/>
    </source>
</evidence>
<dbReference type="Proteomes" id="UP001596215">
    <property type="component" value="Unassembled WGS sequence"/>
</dbReference>
<sequence>MHYRLTCLGVASLLLVGCAGSKPAADNVTPAVKPESQLRRAAAAQTPVPQSQPAAASGSGQRSDPLESFNRTMFNFNYNVLDPYVLRPVAVAWRDYLPVPARNGLSNALSNLDEPSSMVNYLLQGDVRRAAIHFTRFFLNSTLGLGGFIDVAGKANPALAREHAYGFGSTLGHYGVGYGPYVELPGYGSFTVRQDGGDAVDTLYPPLSWLTIWLSAGKWALQGIETRAELLDSDAILKQQSDPYAFIRNAYFQRYDFLASGGKLKPEVNPNAQAIQGDLSEIDAD</sequence>
<keyword evidence="2 4" id="KW-0732">Signal</keyword>
<dbReference type="NCBIfam" id="NF011672">
    <property type="entry name" value="PRK15091.1"/>
    <property type="match status" value="1"/>
</dbReference>
<reference evidence="6" key="1">
    <citation type="journal article" date="2019" name="Int. J. Syst. Evol. Microbiol.">
        <title>The Global Catalogue of Microorganisms (GCM) 10K type strain sequencing project: providing services to taxonomists for standard genome sequencing and annotation.</title>
        <authorList>
            <consortium name="The Broad Institute Genomics Platform"/>
            <consortium name="The Broad Institute Genome Sequencing Center for Infectious Disease"/>
            <person name="Wu L."/>
            <person name="Ma J."/>
        </authorList>
    </citation>
    <scope>NUCLEOTIDE SEQUENCE [LARGE SCALE GENOMIC DNA]</scope>
    <source>
        <strain evidence="6">CGMCC 4.1530</strain>
    </source>
</reference>
<evidence type="ECO:0000256" key="1">
    <source>
        <dbReference type="ARBA" id="ARBA00010634"/>
    </source>
</evidence>
<accession>A0ABW1VL31</accession>
<evidence type="ECO:0000313" key="5">
    <source>
        <dbReference type="EMBL" id="MFC6361747.1"/>
    </source>
</evidence>
<feature type="compositionally biased region" description="Polar residues" evidence="3">
    <location>
        <begin position="47"/>
        <end position="62"/>
    </location>
</feature>
<dbReference type="EMBL" id="JBHSUC010000005">
    <property type="protein sequence ID" value="MFC6361747.1"/>
    <property type="molecule type" value="Genomic_DNA"/>
</dbReference>
<name>A0ABW1VL31_9GAMM</name>
<dbReference type="InterPro" id="IPR007428">
    <property type="entry name" value="MlaA"/>
</dbReference>
<evidence type="ECO:0000256" key="2">
    <source>
        <dbReference type="ARBA" id="ARBA00022729"/>
    </source>
</evidence>
<dbReference type="PROSITE" id="PS51257">
    <property type="entry name" value="PROKAR_LIPOPROTEIN"/>
    <property type="match status" value="1"/>
</dbReference>
<proteinExistence type="inferred from homology"/>
<feature type="chain" id="PRO_5046557541" evidence="4">
    <location>
        <begin position="25"/>
        <end position="285"/>
    </location>
</feature>
<comment type="caution">
    <text evidence="5">The sequence shown here is derived from an EMBL/GenBank/DDBJ whole genome shotgun (WGS) entry which is preliminary data.</text>
</comment>
<dbReference type="RefSeq" id="WP_212707260.1">
    <property type="nucleotide sequence ID" value="NZ_BAAAFW010000095.1"/>
</dbReference>
<dbReference type="PANTHER" id="PTHR30035:SF3">
    <property type="entry name" value="INTERMEMBRANE PHOSPHOLIPID TRANSPORT SYSTEM LIPOPROTEIN MLAA"/>
    <property type="match status" value="1"/>
</dbReference>
<dbReference type="Pfam" id="PF04333">
    <property type="entry name" value="MlaA"/>
    <property type="match status" value="1"/>
</dbReference>
<dbReference type="PRINTS" id="PR01805">
    <property type="entry name" value="VACJLIPOPROT"/>
</dbReference>
<comment type="similarity">
    <text evidence="1">Belongs to the MlaA family.</text>
</comment>
<organism evidence="5 6">
    <name type="scientific">Tatumella punctata</name>
    <dbReference type="NCBI Taxonomy" id="399969"/>
    <lineage>
        <taxon>Bacteria</taxon>
        <taxon>Pseudomonadati</taxon>
        <taxon>Pseudomonadota</taxon>
        <taxon>Gammaproteobacteria</taxon>
        <taxon>Enterobacterales</taxon>
        <taxon>Erwiniaceae</taxon>
        <taxon>Tatumella</taxon>
    </lineage>
</organism>
<protein>
    <submittedName>
        <fullName evidence="5">Phospholipid-binding lipoprotein MlaA</fullName>
    </submittedName>
</protein>
<feature type="signal peptide" evidence="4">
    <location>
        <begin position="1"/>
        <end position="24"/>
    </location>
</feature>
<evidence type="ECO:0000256" key="4">
    <source>
        <dbReference type="SAM" id="SignalP"/>
    </source>
</evidence>
<evidence type="ECO:0000256" key="3">
    <source>
        <dbReference type="SAM" id="MobiDB-lite"/>
    </source>
</evidence>
<keyword evidence="5" id="KW-0449">Lipoprotein</keyword>